<keyword evidence="2" id="KW-0238">DNA-binding</keyword>
<dbReference type="EMBL" id="BAABBY010000001">
    <property type="protein sequence ID" value="GAA4198263.1"/>
    <property type="molecule type" value="Genomic_DNA"/>
</dbReference>
<evidence type="ECO:0000256" key="1">
    <source>
        <dbReference type="ARBA" id="ARBA00023015"/>
    </source>
</evidence>
<dbReference type="InterPro" id="IPR050204">
    <property type="entry name" value="AraC_XylS_family_regulators"/>
</dbReference>
<dbReference type="Proteomes" id="UP001501772">
    <property type="component" value="Unassembled WGS sequence"/>
</dbReference>
<dbReference type="PANTHER" id="PTHR46796">
    <property type="entry name" value="HTH-TYPE TRANSCRIPTIONAL ACTIVATOR RHAS-RELATED"/>
    <property type="match status" value="1"/>
</dbReference>
<organism evidence="5 6">
    <name type="scientific">Pedobacter jeongneungensis</name>
    <dbReference type="NCBI Taxonomy" id="947309"/>
    <lineage>
        <taxon>Bacteria</taxon>
        <taxon>Pseudomonadati</taxon>
        <taxon>Bacteroidota</taxon>
        <taxon>Sphingobacteriia</taxon>
        <taxon>Sphingobacteriales</taxon>
        <taxon>Sphingobacteriaceae</taxon>
        <taxon>Pedobacter</taxon>
    </lineage>
</organism>
<dbReference type="InterPro" id="IPR046532">
    <property type="entry name" value="DUF6597"/>
</dbReference>
<dbReference type="Pfam" id="PF20240">
    <property type="entry name" value="DUF6597"/>
    <property type="match status" value="1"/>
</dbReference>
<proteinExistence type="predicted"/>
<evidence type="ECO:0000313" key="5">
    <source>
        <dbReference type="EMBL" id="GAA4198263.1"/>
    </source>
</evidence>
<dbReference type="Pfam" id="PF12833">
    <property type="entry name" value="HTH_18"/>
    <property type="match status" value="1"/>
</dbReference>
<evidence type="ECO:0000313" key="6">
    <source>
        <dbReference type="Proteomes" id="UP001501772"/>
    </source>
</evidence>
<keyword evidence="1" id="KW-0805">Transcription regulation</keyword>
<dbReference type="PANTHER" id="PTHR46796:SF13">
    <property type="entry name" value="HTH-TYPE TRANSCRIPTIONAL ACTIVATOR RHAS"/>
    <property type="match status" value="1"/>
</dbReference>
<gene>
    <name evidence="5" type="ORF">GCM10022289_06740</name>
</gene>
<keyword evidence="3" id="KW-0804">Transcription</keyword>
<keyword evidence="6" id="KW-1185">Reference proteome</keyword>
<dbReference type="Gene3D" id="1.10.10.60">
    <property type="entry name" value="Homeodomain-like"/>
    <property type="match status" value="1"/>
</dbReference>
<protein>
    <submittedName>
        <fullName evidence="5">Helix-turn-helix domain-containing protein</fullName>
    </submittedName>
</protein>
<evidence type="ECO:0000256" key="3">
    <source>
        <dbReference type="ARBA" id="ARBA00023163"/>
    </source>
</evidence>
<accession>A0ABP8B4Z9</accession>
<evidence type="ECO:0000259" key="4">
    <source>
        <dbReference type="PROSITE" id="PS01124"/>
    </source>
</evidence>
<comment type="caution">
    <text evidence="5">The sequence shown here is derived from an EMBL/GenBank/DDBJ whole genome shotgun (WGS) entry which is preliminary data.</text>
</comment>
<dbReference type="PROSITE" id="PS01124">
    <property type="entry name" value="HTH_ARAC_FAMILY_2"/>
    <property type="match status" value="1"/>
</dbReference>
<reference evidence="6" key="1">
    <citation type="journal article" date="2019" name="Int. J. Syst. Evol. Microbiol.">
        <title>The Global Catalogue of Microorganisms (GCM) 10K type strain sequencing project: providing services to taxonomists for standard genome sequencing and annotation.</title>
        <authorList>
            <consortium name="The Broad Institute Genomics Platform"/>
            <consortium name="The Broad Institute Genome Sequencing Center for Infectious Disease"/>
            <person name="Wu L."/>
            <person name="Ma J."/>
        </authorList>
    </citation>
    <scope>NUCLEOTIDE SEQUENCE [LARGE SCALE GENOMIC DNA]</scope>
    <source>
        <strain evidence="6">JCM 17626</strain>
    </source>
</reference>
<dbReference type="InterPro" id="IPR018060">
    <property type="entry name" value="HTH_AraC"/>
</dbReference>
<feature type="domain" description="HTH araC/xylS-type" evidence="4">
    <location>
        <begin position="196"/>
        <end position="269"/>
    </location>
</feature>
<dbReference type="RefSeq" id="WP_344849448.1">
    <property type="nucleotide sequence ID" value="NZ_BAABBY010000001.1"/>
</dbReference>
<evidence type="ECO:0000256" key="2">
    <source>
        <dbReference type="ARBA" id="ARBA00023125"/>
    </source>
</evidence>
<name>A0ABP8B4Z9_9SPHI</name>
<sequence>MENQFNIRNLYAPLQPTILQSENALVTYHEVLPAISLQPFIYCYWELKTNVPLSKPFSYRVVADGCIDIFFDLNKVKESYVMGFCNKYVAFDLENTFHYIGIRFLPAMFSALFKINALSLSNRVELLENVVPQVAQFIAGQFSADLSFTKIKSLFDNYFVQAITDMNLSYDKRLYRAIEIIFKKDGVVNIEKDLDVGLSSRQLRRLFEYYIGTTQKTFFQVVRFQRIIRENRSQDIKSGKSFLDQGYYDQAHFIKNFKTFYGLTPKKVL</sequence>